<dbReference type="AlphaFoldDB" id="A0A9P9AQ46"/>
<evidence type="ECO:0000256" key="1">
    <source>
        <dbReference type="ARBA" id="ARBA00004141"/>
    </source>
</evidence>
<keyword evidence="14" id="KW-1185">Reference proteome</keyword>
<feature type="transmembrane region" description="Helical" evidence="8">
    <location>
        <begin position="502"/>
        <end position="519"/>
    </location>
</feature>
<feature type="transmembrane region" description="Helical" evidence="8">
    <location>
        <begin position="628"/>
        <end position="646"/>
    </location>
</feature>
<evidence type="ECO:0000256" key="4">
    <source>
        <dbReference type="ARBA" id="ARBA00022692"/>
    </source>
</evidence>
<evidence type="ECO:0000259" key="11">
    <source>
        <dbReference type="Pfam" id="PF13967"/>
    </source>
</evidence>
<feature type="domain" description="CSC1/OSCA1-like N-terminal transmembrane" evidence="11">
    <location>
        <begin position="33"/>
        <end position="183"/>
    </location>
</feature>
<gene>
    <name evidence="13" type="ORF">B0T10DRAFT_403239</name>
</gene>
<dbReference type="PANTHER" id="PTHR13018">
    <property type="entry name" value="PROBABLE MEMBRANE PROTEIN DUF221-RELATED"/>
    <property type="match status" value="1"/>
</dbReference>
<dbReference type="OrthoDB" id="1076608at2759"/>
<feature type="domain" description="CSC1/OSCA1-like cytosolic" evidence="12">
    <location>
        <begin position="206"/>
        <end position="398"/>
    </location>
</feature>
<keyword evidence="3" id="KW-0813">Transport</keyword>
<evidence type="ECO:0000256" key="2">
    <source>
        <dbReference type="ARBA" id="ARBA00007779"/>
    </source>
</evidence>
<accession>A0A9P9AQ46</accession>
<sequence length="879" mass="98323">MSGFVDWIKKNLPSDPNSGEARDDEPQSLWGMIDTLIPVLIAAAVYVIIFLILRRSQSRFYAPRTYLGSIRENERSPELASGLFGWIGSFWKIPDTYALQHQSLDAYLFIRYLRIICTICFVSLCITWPILFPINATGGGGQKQLEVLSYSNINIDSQKNRLYAHALVAWIVYGFLMYMILRECIFYINVRQAFLLSPSYSKRISSRTVLFTSVPEEYLDETRIRNLFHETVQNVWLVGDSNDLDKLVKDRDDAAMKLEKGEVKLLKLVNKERIKAMKKGGEVAEKSPANADPESGNIAARWIPDKKRPSHRLGPLGLIGKKVDTIEWGREELHKLIPEVDAAQADFIAGNAKKAPAVFVEFFTQSDAQAAFQTVAHHHALHMAPRYIGVQPSEVVWKSLFIPWWQLFVRRYAVYAFIGVLIIFWAIPVGVVGLISQVSTLKQLPGLTWLDKIPKAILGVISGLLPSIALSILMSLVPVIMRMCAKMAGAVSLSQAELFTQNAYFVFQVVQVFLIRTITDTASGAVVKIVQNPDGVFDLLSKSLPTSSNFYISYFIVQGLTIAVSVLTQVVGCFIFQIMYKFLAGTPRAMYTKWTTLSSLSWGSLLPVYTNIAVISITYAVIAPLMLFWSTLAMGLFYLAYRYNILFVTDTVIDTRGLIYPRALKQLFVGIYLAEGCMVGMFIVSKAAGPAALMVIFLIFTVLFQITISKALDPLLYSLPRSLQIEEEAIQRSQPVSDAEVGQTSTNGESKHGKVLGKLAPGTGSPQKKGNFFMKWLKPWMYADYATLRALVPQDQVAELERQYTEEVESNAYFTPSATSPTPVLWIPEDPAGVSKQEVALTSKVIPISDEGCSLDDKNHIVWDTVGARPPVWSEKIYY</sequence>
<feature type="domain" description="CSC1/OSCA1-like 7TM region" evidence="9">
    <location>
        <begin position="410"/>
        <end position="682"/>
    </location>
</feature>
<feature type="compositionally biased region" description="Polar residues" evidence="7">
    <location>
        <begin position="734"/>
        <end position="748"/>
    </location>
</feature>
<dbReference type="InterPro" id="IPR003864">
    <property type="entry name" value="CSC1/OSCA1-like_7TM"/>
</dbReference>
<feature type="transmembrane region" description="Helical" evidence="8">
    <location>
        <begin position="551"/>
        <end position="579"/>
    </location>
</feature>
<keyword evidence="4 8" id="KW-0812">Transmembrane</keyword>
<dbReference type="GO" id="GO:0005227">
    <property type="term" value="F:calcium-activated cation channel activity"/>
    <property type="evidence" value="ECO:0007669"/>
    <property type="project" value="InterPro"/>
</dbReference>
<evidence type="ECO:0000256" key="3">
    <source>
        <dbReference type="ARBA" id="ARBA00022448"/>
    </source>
</evidence>
<dbReference type="PANTHER" id="PTHR13018:SF26">
    <property type="entry name" value="DOMAIN PROTEIN, PUTATIVE (AFU_ORTHOLOGUE AFUA_5G10920)-RELATED"/>
    <property type="match status" value="1"/>
</dbReference>
<evidence type="ECO:0000313" key="14">
    <source>
        <dbReference type="Proteomes" id="UP000777438"/>
    </source>
</evidence>
<feature type="transmembrane region" description="Helical" evidence="8">
    <location>
        <begin position="112"/>
        <end position="131"/>
    </location>
</feature>
<feature type="transmembrane region" description="Helical" evidence="8">
    <location>
        <begin position="691"/>
        <end position="712"/>
    </location>
</feature>
<feature type="transmembrane region" description="Helical" evidence="8">
    <location>
        <begin position="600"/>
        <end position="622"/>
    </location>
</feature>
<reference evidence="13 14" key="1">
    <citation type="journal article" date="2021" name="Nat. Commun.">
        <title>Genetic determinants of endophytism in the Arabidopsis root mycobiome.</title>
        <authorList>
            <person name="Mesny F."/>
            <person name="Miyauchi S."/>
            <person name="Thiergart T."/>
            <person name="Pickel B."/>
            <person name="Atanasova L."/>
            <person name="Karlsson M."/>
            <person name="Huettel B."/>
            <person name="Barry K.W."/>
            <person name="Haridas S."/>
            <person name="Chen C."/>
            <person name="Bauer D."/>
            <person name="Andreopoulos W."/>
            <person name="Pangilinan J."/>
            <person name="LaButti K."/>
            <person name="Riley R."/>
            <person name="Lipzen A."/>
            <person name="Clum A."/>
            <person name="Drula E."/>
            <person name="Henrissat B."/>
            <person name="Kohler A."/>
            <person name="Grigoriev I.V."/>
            <person name="Martin F.M."/>
            <person name="Hacquard S."/>
        </authorList>
    </citation>
    <scope>NUCLEOTIDE SEQUENCE [LARGE SCALE GENOMIC DNA]</scope>
    <source>
        <strain evidence="13 14">MPI-CAGE-CH-0241</strain>
    </source>
</reference>
<dbReference type="GO" id="GO:0005886">
    <property type="term" value="C:plasma membrane"/>
    <property type="evidence" value="ECO:0007669"/>
    <property type="project" value="TreeGrafter"/>
</dbReference>
<evidence type="ECO:0000256" key="6">
    <source>
        <dbReference type="ARBA" id="ARBA00023136"/>
    </source>
</evidence>
<feature type="region of interest" description="Disordered" evidence="7">
    <location>
        <begin position="734"/>
        <end position="760"/>
    </location>
</feature>
<organism evidence="13 14">
    <name type="scientific">Thelonectria olida</name>
    <dbReference type="NCBI Taxonomy" id="1576542"/>
    <lineage>
        <taxon>Eukaryota</taxon>
        <taxon>Fungi</taxon>
        <taxon>Dikarya</taxon>
        <taxon>Ascomycota</taxon>
        <taxon>Pezizomycotina</taxon>
        <taxon>Sordariomycetes</taxon>
        <taxon>Hypocreomycetidae</taxon>
        <taxon>Hypocreales</taxon>
        <taxon>Nectriaceae</taxon>
        <taxon>Thelonectria</taxon>
    </lineage>
</organism>
<evidence type="ECO:0000259" key="10">
    <source>
        <dbReference type="Pfam" id="PF12621"/>
    </source>
</evidence>
<feature type="transmembrane region" description="Helical" evidence="8">
    <location>
        <begin position="29"/>
        <end position="53"/>
    </location>
</feature>
<keyword evidence="6 8" id="KW-0472">Membrane</keyword>
<feature type="domain" description="10TM putative phosphate transporter extracellular tail" evidence="10">
    <location>
        <begin position="776"/>
        <end position="871"/>
    </location>
</feature>
<dbReference type="Pfam" id="PF12621">
    <property type="entry name" value="PHM7_ext"/>
    <property type="match status" value="1"/>
</dbReference>
<dbReference type="Pfam" id="PF13967">
    <property type="entry name" value="RSN1_TM"/>
    <property type="match status" value="1"/>
</dbReference>
<evidence type="ECO:0000313" key="13">
    <source>
        <dbReference type="EMBL" id="KAH6890605.1"/>
    </source>
</evidence>
<dbReference type="InterPro" id="IPR032880">
    <property type="entry name" value="CSC1/OSCA1-like_N"/>
</dbReference>
<dbReference type="InterPro" id="IPR027815">
    <property type="entry name" value="CSC1/OSCA1-like_cyt"/>
</dbReference>
<evidence type="ECO:0000259" key="9">
    <source>
        <dbReference type="Pfam" id="PF02714"/>
    </source>
</evidence>
<evidence type="ECO:0000259" key="12">
    <source>
        <dbReference type="Pfam" id="PF14703"/>
    </source>
</evidence>
<comment type="caution">
    <text evidence="13">The sequence shown here is derived from an EMBL/GenBank/DDBJ whole genome shotgun (WGS) entry which is preliminary data.</text>
</comment>
<evidence type="ECO:0000256" key="5">
    <source>
        <dbReference type="ARBA" id="ARBA00022989"/>
    </source>
</evidence>
<feature type="transmembrane region" description="Helical" evidence="8">
    <location>
        <begin position="162"/>
        <end position="181"/>
    </location>
</feature>
<name>A0A9P9AQ46_9HYPO</name>
<proteinExistence type="inferred from homology"/>
<dbReference type="EMBL" id="JAGPYM010000009">
    <property type="protein sequence ID" value="KAH6890605.1"/>
    <property type="molecule type" value="Genomic_DNA"/>
</dbReference>
<keyword evidence="5 8" id="KW-1133">Transmembrane helix</keyword>
<dbReference type="Proteomes" id="UP000777438">
    <property type="component" value="Unassembled WGS sequence"/>
</dbReference>
<feature type="transmembrane region" description="Helical" evidence="8">
    <location>
        <begin position="456"/>
        <end position="481"/>
    </location>
</feature>
<comment type="subcellular location">
    <subcellularLocation>
        <location evidence="1">Membrane</location>
        <topology evidence="1">Multi-pass membrane protein</topology>
    </subcellularLocation>
</comment>
<protein>
    <submittedName>
        <fullName evidence="13">Uncharacterized protein</fullName>
    </submittedName>
</protein>
<comment type="similarity">
    <text evidence="2">Belongs to the CSC1 (TC 1.A.17) family.</text>
</comment>
<dbReference type="Pfam" id="PF02714">
    <property type="entry name" value="RSN1_7TM"/>
    <property type="match status" value="1"/>
</dbReference>
<dbReference type="Pfam" id="PF14703">
    <property type="entry name" value="PHM7_cyt"/>
    <property type="match status" value="1"/>
</dbReference>
<dbReference type="InterPro" id="IPR022257">
    <property type="entry name" value="PHM7_ext"/>
</dbReference>
<evidence type="ECO:0000256" key="7">
    <source>
        <dbReference type="SAM" id="MobiDB-lite"/>
    </source>
</evidence>
<evidence type="ECO:0000256" key="8">
    <source>
        <dbReference type="SAM" id="Phobius"/>
    </source>
</evidence>
<dbReference type="InterPro" id="IPR045122">
    <property type="entry name" value="Csc1-like"/>
</dbReference>
<feature type="transmembrane region" description="Helical" evidence="8">
    <location>
        <begin position="412"/>
        <end position="436"/>
    </location>
</feature>